<organism evidence="1 2">
    <name type="scientific">Peredibacter starrii</name>
    <dbReference type="NCBI Taxonomy" id="28202"/>
    <lineage>
        <taxon>Bacteria</taxon>
        <taxon>Pseudomonadati</taxon>
        <taxon>Bdellovibrionota</taxon>
        <taxon>Bacteriovoracia</taxon>
        <taxon>Bacteriovoracales</taxon>
        <taxon>Bacteriovoracaceae</taxon>
        <taxon>Peredibacter</taxon>
    </lineage>
</organism>
<dbReference type="Proteomes" id="UP001324634">
    <property type="component" value="Chromosome"/>
</dbReference>
<reference evidence="1 2" key="1">
    <citation type="submission" date="2023-11" db="EMBL/GenBank/DDBJ databases">
        <title>Peredibacter starrii A3.12.</title>
        <authorList>
            <person name="Mitchell R.J."/>
        </authorList>
    </citation>
    <scope>NUCLEOTIDE SEQUENCE [LARGE SCALE GENOMIC DNA]</scope>
    <source>
        <strain evidence="1 2">A3.12</strain>
    </source>
</reference>
<dbReference type="EMBL" id="CP139487">
    <property type="protein sequence ID" value="WPU63856.1"/>
    <property type="molecule type" value="Genomic_DNA"/>
</dbReference>
<name>A0AAX4HKX8_9BACT</name>
<dbReference type="AlphaFoldDB" id="A0AAX4HKX8"/>
<dbReference type="KEGG" id="psti:SOO65_14265"/>
<evidence type="ECO:0000313" key="2">
    <source>
        <dbReference type="Proteomes" id="UP001324634"/>
    </source>
</evidence>
<dbReference type="RefSeq" id="WP_321391376.1">
    <property type="nucleotide sequence ID" value="NZ_CP139487.1"/>
</dbReference>
<evidence type="ECO:0008006" key="3">
    <source>
        <dbReference type="Google" id="ProtNLM"/>
    </source>
</evidence>
<gene>
    <name evidence="1" type="ORF">SOO65_14265</name>
</gene>
<accession>A0AAX4HKX8</accession>
<protein>
    <recommendedName>
        <fullName evidence="3">Transcriptional regulator</fullName>
    </recommendedName>
</protein>
<evidence type="ECO:0000313" key="1">
    <source>
        <dbReference type="EMBL" id="WPU63856.1"/>
    </source>
</evidence>
<sequence length="96" mass="11283">MLFSSPEKKWDAQHVSKELRSNVTAATIQLEDLEQKGLIKVDEKRFFFYSPKEHHELIKTLFILYHDKPVAVVTCIYDKPQDKLKSFANAFKIKKD</sequence>
<proteinExistence type="predicted"/>
<keyword evidence="2" id="KW-1185">Reference proteome</keyword>